<dbReference type="InterPro" id="IPR011011">
    <property type="entry name" value="Znf_FYVE_PHD"/>
</dbReference>
<proteinExistence type="predicted"/>
<dbReference type="AlphaFoldDB" id="A0A164P6X9"/>
<dbReference type="SUPFAM" id="SSF57903">
    <property type="entry name" value="FYVE/PHD zinc finger"/>
    <property type="match status" value="1"/>
</dbReference>
<accession>A0A164P6X9</accession>
<protein>
    <recommendedName>
        <fullName evidence="3">Zinc finger PHD-type domain-containing protein</fullName>
    </recommendedName>
</protein>
<dbReference type="PANTHER" id="PTHR47526">
    <property type="entry name" value="ATP-DEPENDENT DNA HELICASE"/>
    <property type="match status" value="1"/>
</dbReference>
<keyword evidence="2" id="KW-1185">Reference proteome</keyword>
<reference evidence="1 2" key="1">
    <citation type="submission" date="2016-03" db="EMBL/GenBank/DDBJ databases">
        <title>EvidentialGene: Evidence-directed Construction of Genes on Genomes.</title>
        <authorList>
            <person name="Gilbert D.G."/>
            <person name="Choi J.-H."/>
            <person name="Mockaitis K."/>
            <person name="Colbourne J."/>
            <person name="Pfrender M."/>
        </authorList>
    </citation>
    <scope>NUCLEOTIDE SEQUENCE [LARGE SCALE GENOMIC DNA]</scope>
    <source>
        <strain evidence="1 2">Xinb3</strain>
        <tissue evidence="1">Complete organism</tissue>
    </source>
</reference>
<dbReference type="InterPro" id="IPR011604">
    <property type="entry name" value="PDDEXK-like_dom_sf"/>
</dbReference>
<organism evidence="1 2">
    <name type="scientific">Daphnia magna</name>
    <dbReference type="NCBI Taxonomy" id="35525"/>
    <lineage>
        <taxon>Eukaryota</taxon>
        <taxon>Metazoa</taxon>
        <taxon>Ecdysozoa</taxon>
        <taxon>Arthropoda</taxon>
        <taxon>Crustacea</taxon>
        <taxon>Branchiopoda</taxon>
        <taxon>Diplostraca</taxon>
        <taxon>Cladocera</taxon>
        <taxon>Anomopoda</taxon>
        <taxon>Daphniidae</taxon>
        <taxon>Daphnia</taxon>
    </lineage>
</organism>
<evidence type="ECO:0000313" key="2">
    <source>
        <dbReference type="Proteomes" id="UP000076858"/>
    </source>
</evidence>
<sequence length="223" mass="24601">MASFCARAMEEASSKQSAAEAIDKKRSTHPYYYQVQQQMLVTESSFFKFMVYTEVDIAVSMVLPDAVVCLEIKEKTSKFFSTVLLPQMVAEWFVKIDYVPVISNSVEVNVNNDGIVIGEEMQAENLCNGSTTKSTDVISATATNGNSAGSNSSHQTYYTCCTGVSDKGTVITCSNIDCLMGTYHKSCVKPARKRFGPTWMCKSCADILKKTKKGISFWITVKT</sequence>
<dbReference type="OrthoDB" id="5918941at2759"/>
<evidence type="ECO:0008006" key="3">
    <source>
        <dbReference type="Google" id="ProtNLM"/>
    </source>
</evidence>
<dbReference type="Proteomes" id="UP000076858">
    <property type="component" value="Unassembled WGS sequence"/>
</dbReference>
<gene>
    <name evidence="1" type="ORF">APZ42_029936</name>
</gene>
<name>A0A164P6X9_9CRUS</name>
<evidence type="ECO:0000313" key="1">
    <source>
        <dbReference type="EMBL" id="KZS06571.1"/>
    </source>
</evidence>
<dbReference type="InterPro" id="IPR013083">
    <property type="entry name" value="Znf_RING/FYVE/PHD"/>
</dbReference>
<dbReference type="STRING" id="35525.A0A164P6X9"/>
<dbReference type="Gene3D" id="3.90.320.10">
    <property type="match status" value="1"/>
</dbReference>
<dbReference type="Gene3D" id="3.30.40.10">
    <property type="entry name" value="Zinc/RING finger domain, C3HC4 (zinc finger)"/>
    <property type="match status" value="1"/>
</dbReference>
<dbReference type="EMBL" id="LRGB01002675">
    <property type="protein sequence ID" value="KZS06571.1"/>
    <property type="molecule type" value="Genomic_DNA"/>
</dbReference>
<comment type="caution">
    <text evidence="1">The sequence shown here is derived from an EMBL/GenBank/DDBJ whole genome shotgun (WGS) entry which is preliminary data.</text>
</comment>